<gene>
    <name evidence="1" type="ORF">BXP70_25605</name>
</gene>
<sequence>MNLACQKLHQHRLLRLAMGTLERLAGSSAKQAHRKSLRHLQPLLDQPGLRATLNALLVSDDTLVALTKLGCDNITFRAVKRFC</sequence>
<accession>A0A243W6M1</accession>
<keyword evidence="2" id="KW-1185">Reference proteome</keyword>
<dbReference type="EMBL" id="MTSE01000028">
    <property type="protein sequence ID" value="OUJ69920.1"/>
    <property type="molecule type" value="Genomic_DNA"/>
</dbReference>
<comment type="caution">
    <text evidence="1">The sequence shown here is derived from an EMBL/GenBank/DDBJ whole genome shotgun (WGS) entry which is preliminary data.</text>
</comment>
<evidence type="ECO:0000313" key="1">
    <source>
        <dbReference type="EMBL" id="OUJ69920.1"/>
    </source>
</evidence>
<evidence type="ECO:0000313" key="2">
    <source>
        <dbReference type="Proteomes" id="UP000194873"/>
    </source>
</evidence>
<reference evidence="1 2" key="1">
    <citation type="submission" date="2017-01" db="EMBL/GenBank/DDBJ databases">
        <title>A new Hymenobacter.</title>
        <authorList>
            <person name="Liang Y."/>
            <person name="Feng F."/>
        </authorList>
    </citation>
    <scope>NUCLEOTIDE SEQUENCE [LARGE SCALE GENOMIC DNA]</scope>
    <source>
        <strain evidence="1">MIMBbqt21</strain>
    </source>
</reference>
<dbReference type="Proteomes" id="UP000194873">
    <property type="component" value="Unassembled WGS sequence"/>
</dbReference>
<name>A0A243W6M1_9BACT</name>
<proteinExistence type="predicted"/>
<organism evidence="1 2">
    <name type="scientific">Hymenobacter crusticola</name>
    <dbReference type="NCBI Taxonomy" id="1770526"/>
    <lineage>
        <taxon>Bacteria</taxon>
        <taxon>Pseudomonadati</taxon>
        <taxon>Bacteroidota</taxon>
        <taxon>Cytophagia</taxon>
        <taxon>Cytophagales</taxon>
        <taxon>Hymenobacteraceae</taxon>
        <taxon>Hymenobacter</taxon>
    </lineage>
</organism>
<protein>
    <submittedName>
        <fullName evidence="1">Uncharacterized protein</fullName>
    </submittedName>
</protein>
<dbReference type="AlphaFoldDB" id="A0A243W6M1"/>